<protein>
    <submittedName>
        <fullName evidence="1">Uncharacterized protein</fullName>
    </submittedName>
</protein>
<accession>A0A6A7AAD4</accession>
<name>A0A6A7AAD4_9PLEO</name>
<evidence type="ECO:0000313" key="2">
    <source>
        <dbReference type="Proteomes" id="UP000799424"/>
    </source>
</evidence>
<dbReference type="Proteomes" id="UP000799424">
    <property type="component" value="Unassembled WGS sequence"/>
</dbReference>
<keyword evidence="2" id="KW-1185">Reference proteome</keyword>
<dbReference type="AlphaFoldDB" id="A0A6A7AAD4"/>
<reference evidence="1" key="1">
    <citation type="journal article" date="2020" name="Stud. Mycol.">
        <title>101 Dothideomycetes genomes: a test case for predicting lifestyles and emergence of pathogens.</title>
        <authorList>
            <person name="Haridas S."/>
            <person name="Albert R."/>
            <person name="Binder M."/>
            <person name="Bloem J."/>
            <person name="Labutti K."/>
            <person name="Salamov A."/>
            <person name="Andreopoulos B."/>
            <person name="Baker S."/>
            <person name="Barry K."/>
            <person name="Bills G."/>
            <person name="Bluhm B."/>
            <person name="Cannon C."/>
            <person name="Castanera R."/>
            <person name="Culley D."/>
            <person name="Daum C."/>
            <person name="Ezra D."/>
            <person name="Gonzalez J."/>
            <person name="Henrissat B."/>
            <person name="Kuo A."/>
            <person name="Liang C."/>
            <person name="Lipzen A."/>
            <person name="Lutzoni F."/>
            <person name="Magnuson J."/>
            <person name="Mondo S."/>
            <person name="Nolan M."/>
            <person name="Ohm R."/>
            <person name="Pangilinan J."/>
            <person name="Park H.-J."/>
            <person name="Ramirez L."/>
            <person name="Alfaro M."/>
            <person name="Sun H."/>
            <person name="Tritt A."/>
            <person name="Yoshinaga Y."/>
            <person name="Zwiers L.-H."/>
            <person name="Turgeon B."/>
            <person name="Goodwin S."/>
            <person name="Spatafora J."/>
            <person name="Crous P."/>
            <person name="Grigoriev I."/>
        </authorList>
    </citation>
    <scope>NUCLEOTIDE SEQUENCE</scope>
    <source>
        <strain evidence="1">CBS 113818</strain>
    </source>
</reference>
<sequence length="111" mass="12635">MRQISLGPTGAAWQGFPTLQPSAAQSLPCEKAYFYVIRRRTQAAPKSRTQLESESYWPFPSLTEPCRQRPAPSHLRDDLVPTCICHRHSHLRIIDAHPQHPDRSLSPQPMP</sequence>
<dbReference type="EMBL" id="MU006220">
    <property type="protein sequence ID" value="KAF2830242.1"/>
    <property type="molecule type" value="Genomic_DNA"/>
</dbReference>
<evidence type="ECO:0000313" key="1">
    <source>
        <dbReference type="EMBL" id="KAF2830242.1"/>
    </source>
</evidence>
<proteinExistence type="predicted"/>
<organism evidence="1 2">
    <name type="scientific">Ophiobolus disseminans</name>
    <dbReference type="NCBI Taxonomy" id="1469910"/>
    <lineage>
        <taxon>Eukaryota</taxon>
        <taxon>Fungi</taxon>
        <taxon>Dikarya</taxon>
        <taxon>Ascomycota</taxon>
        <taxon>Pezizomycotina</taxon>
        <taxon>Dothideomycetes</taxon>
        <taxon>Pleosporomycetidae</taxon>
        <taxon>Pleosporales</taxon>
        <taxon>Pleosporineae</taxon>
        <taxon>Phaeosphaeriaceae</taxon>
        <taxon>Ophiobolus</taxon>
    </lineage>
</organism>
<gene>
    <name evidence="1" type="ORF">CC86DRAFT_182449</name>
</gene>